<name>A0A183J612_9BILA</name>
<organism evidence="3">
    <name type="scientific">Soboliphyme baturini</name>
    <dbReference type="NCBI Taxonomy" id="241478"/>
    <lineage>
        <taxon>Eukaryota</taxon>
        <taxon>Metazoa</taxon>
        <taxon>Ecdysozoa</taxon>
        <taxon>Nematoda</taxon>
        <taxon>Enoplea</taxon>
        <taxon>Dorylaimia</taxon>
        <taxon>Dioctophymatida</taxon>
        <taxon>Dioctophymatoidea</taxon>
        <taxon>Soboliphymatidae</taxon>
        <taxon>Soboliphyme</taxon>
    </lineage>
</organism>
<reference evidence="1 2" key="2">
    <citation type="submission" date="2018-11" db="EMBL/GenBank/DDBJ databases">
        <authorList>
            <consortium name="Pathogen Informatics"/>
        </authorList>
    </citation>
    <scope>NUCLEOTIDE SEQUENCE [LARGE SCALE GENOMIC DNA]</scope>
</reference>
<reference evidence="3" key="1">
    <citation type="submission" date="2016-06" db="UniProtKB">
        <authorList>
            <consortium name="WormBaseParasite"/>
        </authorList>
    </citation>
    <scope>IDENTIFICATION</scope>
</reference>
<dbReference type="WBParaSite" id="SBAD_0001169401-mRNA-1">
    <property type="protein sequence ID" value="SBAD_0001169401-mRNA-1"/>
    <property type="gene ID" value="SBAD_0001169401"/>
</dbReference>
<proteinExistence type="predicted"/>
<evidence type="ECO:0000313" key="3">
    <source>
        <dbReference type="WBParaSite" id="SBAD_0001169401-mRNA-1"/>
    </source>
</evidence>
<dbReference type="AlphaFoldDB" id="A0A183J612"/>
<keyword evidence="2" id="KW-1185">Reference proteome</keyword>
<dbReference type="Proteomes" id="UP000270296">
    <property type="component" value="Unassembled WGS sequence"/>
</dbReference>
<protein>
    <submittedName>
        <fullName evidence="3">Mediator of RNA polymerase II transcription subunit 10</fullName>
    </submittedName>
</protein>
<evidence type="ECO:0000313" key="2">
    <source>
        <dbReference type="Proteomes" id="UP000270296"/>
    </source>
</evidence>
<gene>
    <name evidence="1" type="ORF">SBAD_LOCUS11310</name>
</gene>
<dbReference type="EMBL" id="UZAM01015441">
    <property type="protein sequence ID" value="VDP39039.1"/>
    <property type="molecule type" value="Genomic_DNA"/>
</dbReference>
<evidence type="ECO:0000313" key="1">
    <source>
        <dbReference type="EMBL" id="VDP39039.1"/>
    </source>
</evidence>
<sequence>MLLSMDLAVPDVEYMSEKFLKTVGFSFDLSLNSQVRNGEKVTSSQEIIPQPLKDLEALLRNMGFNYENETEGHNLDIKCDKTFIRGILKDVEMAARNPGFPFSKVVPMISLLENKRNAMLEAGSRRACDNKNALFKISLIKEICTVLKRVLELKSRFAA</sequence>
<accession>A0A183J612</accession>